<dbReference type="SUPFAM" id="SSF56524">
    <property type="entry name" value="Oxidoreductase molybdopterin-binding domain"/>
    <property type="match status" value="1"/>
</dbReference>
<feature type="transmembrane region" description="Helical" evidence="1">
    <location>
        <begin position="141"/>
        <end position="158"/>
    </location>
</feature>
<dbReference type="Pfam" id="PF00174">
    <property type="entry name" value="Oxidored_molyb"/>
    <property type="match status" value="1"/>
</dbReference>
<keyword evidence="1" id="KW-1133">Transmembrane helix</keyword>
<dbReference type="PANTHER" id="PTHR19372:SF7">
    <property type="entry name" value="SULFITE OXIDASE, MITOCHONDRIAL"/>
    <property type="match status" value="1"/>
</dbReference>
<dbReference type="PANTHER" id="PTHR19372">
    <property type="entry name" value="SULFITE REDUCTASE"/>
    <property type="match status" value="1"/>
</dbReference>
<proteinExistence type="predicted"/>
<comment type="caution">
    <text evidence="3">The sequence shown here is derived from an EMBL/GenBank/DDBJ whole genome shotgun (WGS) entry which is preliminary data.</text>
</comment>
<dbReference type="PROSITE" id="PS51257">
    <property type="entry name" value="PROKAR_LIPOPROTEIN"/>
    <property type="match status" value="1"/>
</dbReference>
<feature type="transmembrane region" description="Helical" evidence="1">
    <location>
        <begin position="74"/>
        <end position="96"/>
    </location>
</feature>
<evidence type="ECO:0000313" key="3">
    <source>
        <dbReference type="EMBL" id="GAA1971532.1"/>
    </source>
</evidence>
<keyword evidence="1" id="KW-0472">Membrane</keyword>
<dbReference type="InterPro" id="IPR000572">
    <property type="entry name" value="OxRdtase_Mopterin-bd_dom"/>
</dbReference>
<evidence type="ECO:0000259" key="2">
    <source>
        <dbReference type="Pfam" id="PF00174"/>
    </source>
</evidence>
<keyword evidence="4" id="KW-1185">Reference proteome</keyword>
<keyword evidence="1" id="KW-0812">Transmembrane</keyword>
<accession>A0ABN2RMY1</accession>
<name>A0ABN2RMY1_9MICO</name>
<reference evidence="3 4" key="1">
    <citation type="journal article" date="2019" name="Int. J. Syst. Evol. Microbiol.">
        <title>The Global Catalogue of Microorganisms (GCM) 10K type strain sequencing project: providing services to taxonomists for standard genome sequencing and annotation.</title>
        <authorList>
            <consortium name="The Broad Institute Genomics Platform"/>
            <consortium name="The Broad Institute Genome Sequencing Center for Infectious Disease"/>
            <person name="Wu L."/>
            <person name="Ma J."/>
        </authorList>
    </citation>
    <scope>NUCLEOTIDE SEQUENCE [LARGE SCALE GENOMIC DNA]</scope>
    <source>
        <strain evidence="3 4">JCM 15628</strain>
    </source>
</reference>
<sequence length="342" mass="36156">MVAGRRPGRRTNIALLVLLVGCFVSGCAAFGVGRAPESRLVTIAHGAAGLGILVLAPWKTVIARRGLRRPRGHTVGIVFAVALAVSLLAGLAHSTFGRLEVGTVTALTVHVAAAVAAVPFAVSHVARRRQRLRPGDVSRRVVLRAAGLGAVAALAYAAQDAITLVADLPGARRRETGSYQVGSGRPAGMPVTQWFTNRVPRIDLATYRLEVSGSDGRALHLTHGDLVAMDSVVDESAVLDCTGGWWAEQVWRGVRLATLLGMPQQGSITVHSVTGYTRRFPAEEAAVLLLATHVGGAPLSPGHGGPVRLVAPGRRGFWWVKWVDQVSVEPSPSWVQPPFPLQ</sequence>
<feature type="transmembrane region" description="Helical" evidence="1">
    <location>
        <begin position="39"/>
        <end position="62"/>
    </location>
</feature>
<evidence type="ECO:0000313" key="4">
    <source>
        <dbReference type="Proteomes" id="UP001500013"/>
    </source>
</evidence>
<protein>
    <recommendedName>
        <fullName evidence="2">Oxidoreductase molybdopterin-binding domain-containing protein</fullName>
    </recommendedName>
</protein>
<gene>
    <name evidence="3" type="ORF">GCM10009817_09410</name>
</gene>
<dbReference type="InterPro" id="IPR036374">
    <property type="entry name" value="OxRdtase_Mopterin-bd_sf"/>
</dbReference>
<dbReference type="EMBL" id="BAAAPU010000003">
    <property type="protein sequence ID" value="GAA1971532.1"/>
    <property type="molecule type" value="Genomic_DNA"/>
</dbReference>
<feature type="domain" description="Oxidoreductase molybdopterin-binding" evidence="2">
    <location>
        <begin position="198"/>
        <end position="332"/>
    </location>
</feature>
<evidence type="ECO:0000256" key="1">
    <source>
        <dbReference type="SAM" id="Phobius"/>
    </source>
</evidence>
<feature type="transmembrane region" description="Helical" evidence="1">
    <location>
        <begin position="102"/>
        <end position="121"/>
    </location>
</feature>
<dbReference type="Proteomes" id="UP001500013">
    <property type="component" value="Unassembled WGS sequence"/>
</dbReference>
<dbReference type="Gene3D" id="3.90.420.10">
    <property type="entry name" value="Oxidoreductase, molybdopterin-binding domain"/>
    <property type="match status" value="1"/>
</dbReference>
<organism evidence="3 4">
    <name type="scientific">Terrabacter lapilli</name>
    <dbReference type="NCBI Taxonomy" id="436231"/>
    <lineage>
        <taxon>Bacteria</taxon>
        <taxon>Bacillati</taxon>
        <taxon>Actinomycetota</taxon>
        <taxon>Actinomycetes</taxon>
        <taxon>Micrococcales</taxon>
        <taxon>Intrasporangiaceae</taxon>
        <taxon>Terrabacter</taxon>
    </lineage>
</organism>